<organism evidence="2 3">
    <name type="scientific">Vitis vinifera</name>
    <name type="common">Grape</name>
    <dbReference type="NCBI Taxonomy" id="29760"/>
    <lineage>
        <taxon>Eukaryota</taxon>
        <taxon>Viridiplantae</taxon>
        <taxon>Streptophyta</taxon>
        <taxon>Embryophyta</taxon>
        <taxon>Tracheophyta</taxon>
        <taxon>Spermatophyta</taxon>
        <taxon>Magnoliopsida</taxon>
        <taxon>eudicotyledons</taxon>
        <taxon>Gunneridae</taxon>
        <taxon>Pentapetalae</taxon>
        <taxon>rosids</taxon>
        <taxon>Vitales</taxon>
        <taxon>Vitaceae</taxon>
        <taxon>Viteae</taxon>
        <taxon>Vitis</taxon>
    </lineage>
</organism>
<reference evidence="2 3" key="1">
    <citation type="journal article" date="2018" name="PLoS Genet.">
        <title>Population sequencing reveals clonal diversity and ancestral inbreeding in the grapevine cultivar Chardonnay.</title>
        <authorList>
            <person name="Roach M.J."/>
            <person name="Johnson D.L."/>
            <person name="Bohlmann J."/>
            <person name="van Vuuren H.J."/>
            <person name="Jones S.J."/>
            <person name="Pretorius I.S."/>
            <person name="Schmidt S.A."/>
            <person name="Borneman A.R."/>
        </authorList>
    </citation>
    <scope>NUCLEOTIDE SEQUENCE [LARGE SCALE GENOMIC DNA]</scope>
    <source>
        <strain evidence="3">cv. Chardonnay</strain>
        <tissue evidence="2">Leaf</tissue>
    </source>
</reference>
<proteinExistence type="predicted"/>
<feature type="region of interest" description="Disordered" evidence="1">
    <location>
        <begin position="125"/>
        <end position="202"/>
    </location>
</feature>
<feature type="compositionally biased region" description="Basic residues" evidence="1">
    <location>
        <begin position="150"/>
        <end position="161"/>
    </location>
</feature>
<feature type="compositionally biased region" description="Basic and acidic residues" evidence="1">
    <location>
        <begin position="181"/>
        <end position="198"/>
    </location>
</feature>
<dbReference type="AlphaFoldDB" id="A0A438CBJ6"/>
<protein>
    <submittedName>
        <fullName evidence="2">Uncharacterized protein</fullName>
    </submittedName>
</protein>
<dbReference type="Proteomes" id="UP000288805">
    <property type="component" value="Unassembled WGS sequence"/>
</dbReference>
<name>A0A438CBJ6_VITVI</name>
<gene>
    <name evidence="2" type="ORF">CK203_115252</name>
</gene>
<evidence type="ECO:0000313" key="2">
    <source>
        <dbReference type="EMBL" id="RVW20597.1"/>
    </source>
</evidence>
<sequence length="346" mass="38514">MRIVTATLGISGWGQGPPEIDSSIWKKISSKTRQRGLIPKYDGPFEPYHEDLDAERVQTKRAPPLVMKEFDQVEATWERDVTLWQFETAVQAYWQTKSTRASTSVGKGGEILEVWWFKLQEPCEETMGEPDTHSAHTTGEPDAHREQARHASRAHHGRARCAPRAGQMHTASRLNAHHARTVGELDMHRVTQRRESPREALTAPRWHHGTALGVPKTHDATRACTHGFHDMCGVHPVAVTARGMVRPTPPRADTRAPKPCALTRTKFPTHSIGELCPVHQEGLAMGVMPWLVAGKLGNAWSDGWGILPGLEGLDQRHVDRHPVIRGTLRGRGRLVRGLTNSLASKT</sequence>
<evidence type="ECO:0000256" key="1">
    <source>
        <dbReference type="SAM" id="MobiDB-lite"/>
    </source>
</evidence>
<accession>A0A438CBJ6</accession>
<dbReference type="EMBL" id="QGNW01002353">
    <property type="protein sequence ID" value="RVW20597.1"/>
    <property type="molecule type" value="Genomic_DNA"/>
</dbReference>
<comment type="caution">
    <text evidence="2">The sequence shown here is derived from an EMBL/GenBank/DDBJ whole genome shotgun (WGS) entry which is preliminary data.</text>
</comment>
<evidence type="ECO:0000313" key="3">
    <source>
        <dbReference type="Proteomes" id="UP000288805"/>
    </source>
</evidence>
<feature type="compositionally biased region" description="Basic and acidic residues" evidence="1">
    <location>
        <begin position="130"/>
        <end position="149"/>
    </location>
</feature>